<accession>A0A1H2TS17</accession>
<proteinExistence type="predicted"/>
<name>A0A1H2TS17_9RHOB</name>
<gene>
    <name evidence="1" type="ORF">SAMN04488238_102150</name>
</gene>
<organism evidence="1 2">
    <name type="scientific">Roseicitreum antarcticum</name>
    <dbReference type="NCBI Taxonomy" id="564137"/>
    <lineage>
        <taxon>Bacteria</taxon>
        <taxon>Pseudomonadati</taxon>
        <taxon>Pseudomonadota</taxon>
        <taxon>Alphaproteobacteria</taxon>
        <taxon>Rhodobacterales</taxon>
        <taxon>Paracoccaceae</taxon>
        <taxon>Roseicitreum</taxon>
    </lineage>
</organism>
<evidence type="ECO:0000313" key="2">
    <source>
        <dbReference type="Proteomes" id="UP000198539"/>
    </source>
</evidence>
<keyword evidence="2" id="KW-1185">Reference proteome</keyword>
<dbReference type="EMBL" id="FNOM01000002">
    <property type="protein sequence ID" value="SDW46528.1"/>
    <property type="molecule type" value="Genomic_DNA"/>
</dbReference>
<dbReference type="STRING" id="564137.SAMN04488238_102150"/>
<evidence type="ECO:0000313" key="1">
    <source>
        <dbReference type="EMBL" id="SDW46528.1"/>
    </source>
</evidence>
<protein>
    <submittedName>
        <fullName evidence="1">Uncharacterized protein</fullName>
    </submittedName>
</protein>
<reference evidence="1 2" key="1">
    <citation type="submission" date="2016-10" db="EMBL/GenBank/DDBJ databases">
        <authorList>
            <person name="de Groot N.N."/>
        </authorList>
    </citation>
    <scope>NUCLEOTIDE SEQUENCE [LARGE SCALE GENOMIC DNA]</scope>
    <source>
        <strain evidence="1 2">CGMCC 1.8894</strain>
    </source>
</reference>
<sequence length="51" mass="5490">MQHAPDPRIRLTCPLERTCSVPTPHAIRAAAVQLAGLFPASRLTLLTETAP</sequence>
<dbReference type="Proteomes" id="UP000198539">
    <property type="component" value="Unassembled WGS sequence"/>
</dbReference>
<dbReference type="AlphaFoldDB" id="A0A1H2TS17"/>